<evidence type="ECO:0000313" key="3">
    <source>
        <dbReference type="EMBL" id="GAK57678.1"/>
    </source>
</evidence>
<dbReference type="Pfam" id="PF01979">
    <property type="entry name" value="Amidohydro_1"/>
    <property type="match status" value="1"/>
</dbReference>
<dbReference type="GO" id="GO:0016810">
    <property type="term" value="F:hydrolase activity, acting on carbon-nitrogen (but not peptide) bonds"/>
    <property type="evidence" value="ECO:0007669"/>
    <property type="project" value="InterPro"/>
</dbReference>
<dbReference type="SUPFAM" id="SSF51556">
    <property type="entry name" value="Metallo-dependent hydrolases"/>
    <property type="match status" value="1"/>
</dbReference>
<dbReference type="HOGENOM" id="CLU_012358_2_6_0"/>
<name>A0A081BZC3_VECG1</name>
<dbReference type="STRING" id="1499967.U27_04645"/>
<dbReference type="EMBL" id="DF820466">
    <property type="protein sequence ID" value="GAK57678.1"/>
    <property type="molecule type" value="Genomic_DNA"/>
</dbReference>
<evidence type="ECO:0000259" key="2">
    <source>
        <dbReference type="Pfam" id="PF01979"/>
    </source>
</evidence>
<organism evidence="3">
    <name type="scientific">Vecturithrix granuli</name>
    <dbReference type="NCBI Taxonomy" id="1499967"/>
    <lineage>
        <taxon>Bacteria</taxon>
        <taxon>Candidatus Moduliflexota</taxon>
        <taxon>Candidatus Vecturitrichia</taxon>
        <taxon>Candidatus Vecturitrichales</taxon>
        <taxon>Candidatus Vecturitrichaceae</taxon>
        <taxon>Candidatus Vecturithrix</taxon>
    </lineage>
</organism>
<reference evidence="3" key="1">
    <citation type="journal article" date="2015" name="PeerJ">
        <title>First genomic representation of candidate bacterial phylum KSB3 points to enhanced environmental sensing as a trigger of wastewater bulking.</title>
        <authorList>
            <person name="Sekiguchi Y."/>
            <person name="Ohashi A."/>
            <person name="Parks D.H."/>
            <person name="Yamauchi T."/>
            <person name="Tyson G.W."/>
            <person name="Hugenholtz P."/>
        </authorList>
    </citation>
    <scope>NUCLEOTIDE SEQUENCE [LARGE SCALE GENOMIC DNA]</scope>
</reference>
<dbReference type="InterPro" id="IPR050287">
    <property type="entry name" value="MTA/SAH_deaminase"/>
</dbReference>
<dbReference type="NCBIfam" id="TIGR03314">
    <property type="entry name" value="Se_ssnA"/>
    <property type="match status" value="1"/>
</dbReference>
<sequence length="441" mass="48722">MMKILQNARVVHFSPGSVQESLDIVIDGSVIKEVGQNLAANYPDAEVKDLKGAMVTPGIVCSHNHFYSGLARGIMANIKPSQDFISILLNLWWRLDRAIDKDILYYSGLVCVLEAIKAGTTSVIDHHASPAFIKGSLDVLRQGYEKAGLRGILCYETTDRNGKDGTKEGVEENIEFAKSVDKVKAAGKRYLVEAAIGGHAPVTLDDDALRMLAEALKETGRGLHIHVAEDRYDVSDSHGKYQKDIMQRMADFGLVNDKGIFVHGVHLGAADIEVLNQHDAFLVHNARSNMNNNVGYAEKLPTVKNVALGTDGIGVNMFEEVKCAYFKHKDTGGAYWPGDYLRFLQNGNTILERYFGEKYGKVAAGYKADLTIYDYDAPTPLTGDNAAGHFVFGMSSRDVKSVMVDGVMVYEDRQFPFDVASIYVQAQKEAQRLWQRMDALD</sequence>
<keyword evidence="1 3" id="KW-0378">Hydrolase</keyword>
<dbReference type="Gene3D" id="2.30.40.10">
    <property type="entry name" value="Urease, subunit C, domain 1"/>
    <property type="match status" value="1"/>
</dbReference>
<evidence type="ECO:0000313" key="4">
    <source>
        <dbReference type="Proteomes" id="UP000030661"/>
    </source>
</evidence>
<feature type="domain" description="Amidohydrolase-related" evidence="2">
    <location>
        <begin position="54"/>
        <end position="409"/>
    </location>
</feature>
<gene>
    <name evidence="3" type="ORF">U27_04645</name>
</gene>
<dbReference type="InterPro" id="IPR006680">
    <property type="entry name" value="Amidohydro-rel"/>
</dbReference>
<dbReference type="InterPro" id="IPR017700">
    <property type="entry name" value="Aminohydrolase_SsnA"/>
</dbReference>
<keyword evidence="4" id="KW-1185">Reference proteome</keyword>
<dbReference type="eggNOG" id="COG0402">
    <property type="taxonomic scope" value="Bacteria"/>
</dbReference>
<accession>A0A081BZC3</accession>
<dbReference type="InterPro" id="IPR032466">
    <property type="entry name" value="Metal_Hydrolase"/>
</dbReference>
<protein>
    <submittedName>
        <fullName evidence="3">Amidohydrolase</fullName>
    </submittedName>
</protein>
<dbReference type="InterPro" id="IPR011059">
    <property type="entry name" value="Metal-dep_hydrolase_composite"/>
</dbReference>
<dbReference type="SUPFAM" id="SSF51338">
    <property type="entry name" value="Composite domain of metallo-dependent hydrolases"/>
    <property type="match status" value="1"/>
</dbReference>
<dbReference type="AlphaFoldDB" id="A0A081BZC3"/>
<proteinExistence type="predicted"/>
<dbReference type="NCBIfam" id="NF005540">
    <property type="entry name" value="PRK07203.1"/>
    <property type="match status" value="1"/>
</dbReference>
<evidence type="ECO:0000256" key="1">
    <source>
        <dbReference type="ARBA" id="ARBA00022801"/>
    </source>
</evidence>
<dbReference type="Proteomes" id="UP000030661">
    <property type="component" value="Unassembled WGS sequence"/>
</dbReference>
<dbReference type="PANTHER" id="PTHR43794:SF11">
    <property type="entry name" value="AMIDOHYDROLASE-RELATED DOMAIN-CONTAINING PROTEIN"/>
    <property type="match status" value="1"/>
</dbReference>
<dbReference type="Gene3D" id="3.20.20.140">
    <property type="entry name" value="Metal-dependent hydrolases"/>
    <property type="match status" value="1"/>
</dbReference>
<dbReference type="PANTHER" id="PTHR43794">
    <property type="entry name" value="AMINOHYDROLASE SSNA-RELATED"/>
    <property type="match status" value="1"/>
</dbReference>